<dbReference type="InterPro" id="IPR008847">
    <property type="entry name" value="Suf"/>
</dbReference>
<evidence type="ECO:0000256" key="3">
    <source>
        <dbReference type="ARBA" id="ARBA00023242"/>
    </source>
</evidence>
<evidence type="ECO:0000256" key="1">
    <source>
        <dbReference type="ARBA" id="ARBA00004123"/>
    </source>
</evidence>
<reference evidence="6" key="1">
    <citation type="submission" date="2025-08" db="UniProtKB">
        <authorList>
            <consortium name="Ensembl"/>
        </authorList>
    </citation>
    <scope>IDENTIFICATION</scope>
</reference>
<dbReference type="InterPro" id="IPR045243">
    <property type="entry name" value="Rna14-like"/>
</dbReference>
<dbReference type="Gene3D" id="1.25.40.1040">
    <property type="match status" value="3"/>
</dbReference>
<keyword evidence="3" id="KW-0539">Nucleus</keyword>
<dbReference type="FunFam" id="1.25.40.1040:FF:000036">
    <property type="entry name" value="Cleavage stimulation factor subunit 3"/>
    <property type="match status" value="1"/>
</dbReference>
<dbReference type="GO" id="GO:0003729">
    <property type="term" value="F:mRNA binding"/>
    <property type="evidence" value="ECO:0007669"/>
    <property type="project" value="TreeGrafter"/>
</dbReference>
<feature type="region of interest" description="Disordered" evidence="4">
    <location>
        <begin position="497"/>
        <end position="521"/>
    </location>
</feature>
<evidence type="ECO:0000313" key="6">
    <source>
        <dbReference type="Ensembl" id="ENSSANP00000081208.1"/>
    </source>
</evidence>
<feature type="domain" description="Suppressor of forked" evidence="5">
    <location>
        <begin position="108"/>
        <end position="310"/>
    </location>
</feature>
<feature type="domain" description="Suppressor of forked" evidence="5">
    <location>
        <begin position="312"/>
        <end position="473"/>
    </location>
</feature>
<evidence type="ECO:0000259" key="5">
    <source>
        <dbReference type="Pfam" id="PF05843"/>
    </source>
</evidence>
<dbReference type="InterPro" id="IPR003107">
    <property type="entry name" value="HAT"/>
</dbReference>
<dbReference type="InterPro" id="IPR011990">
    <property type="entry name" value="TPR-like_helical_dom_sf"/>
</dbReference>
<evidence type="ECO:0000313" key="7">
    <source>
        <dbReference type="Proteomes" id="UP000472260"/>
    </source>
</evidence>
<dbReference type="SUPFAM" id="SSF48452">
    <property type="entry name" value="TPR-like"/>
    <property type="match status" value="2"/>
</dbReference>
<sequence length="648" mass="74626">MALWTLTQNSSPSLRFGWITSISSKECKCTIYIFKTNFTVIKEVDEAFEGLSVCASREAVGSYAENQRITAVRRVYQRGCVNPMINIEQLWRDYSKYEEVRINGCVILLFQRCLMKVLHIDLWKCYLSYVRETKGKLPSYKEKMAQAYDFALDKIGMEIMSYQIWVDYINFLKGVEAVGSYAENQRITAVRRVYQRGCVNPMINIEQLWRDYSKYEEGINVRVAKEYETVMKGLDRNAPSVPPQNSPQEAQQVEMWKKYIQWEKSNPLRTEDQTLITKRVMFAYEQCLLVLGHHPDVWYEAAQYLEQSSKLLYMKFARRAEGIKSGRTIFKKAREDPRTRHHVYVTAALMEYYCSKDKSVAFKIFELGLKKYGDIPEYILAYIDYLSHLNEDNNTRVLFERVLTSGSLSPEKSGEIWARFLAFESNIGDLASILKVERRRFMAFKDEYEGKETALLVDRYKFMDLYPCSPSELKALGYKDVSRAKYASMMPEAVVTPSTPALKDEADRKPEYPKPDTSQMIPFQPRHLAPPGLHPVPGGVFPVPTTAVILMKLLPPPSCFTGPFVQVDELMESLRRCVLPETVDAAVELITGKQFEMSSEGNGPVENHAVANKSLKRPNADSDEEEDKGSIAPPIHDIYRARQQKRIR</sequence>
<proteinExistence type="predicted"/>
<feature type="region of interest" description="Disordered" evidence="4">
    <location>
        <begin position="597"/>
        <end position="648"/>
    </location>
</feature>
<protein>
    <submittedName>
        <fullName evidence="6">Cleavage stimulation factor subunit 3</fullName>
    </submittedName>
</protein>
<organism evidence="6 7">
    <name type="scientific">Sinocyclocheilus anshuiensis</name>
    <dbReference type="NCBI Taxonomy" id="1608454"/>
    <lineage>
        <taxon>Eukaryota</taxon>
        <taxon>Metazoa</taxon>
        <taxon>Chordata</taxon>
        <taxon>Craniata</taxon>
        <taxon>Vertebrata</taxon>
        <taxon>Euteleostomi</taxon>
        <taxon>Actinopterygii</taxon>
        <taxon>Neopterygii</taxon>
        <taxon>Teleostei</taxon>
        <taxon>Ostariophysi</taxon>
        <taxon>Cypriniformes</taxon>
        <taxon>Cyprinidae</taxon>
        <taxon>Cyprininae</taxon>
        <taxon>Sinocyclocheilus</taxon>
    </lineage>
</organism>
<name>A0A671RCQ5_9TELE</name>
<accession>A0A671RCQ5</accession>
<feature type="compositionally biased region" description="Basic and acidic residues" evidence="4">
    <location>
        <begin position="502"/>
        <end position="514"/>
    </location>
</feature>
<dbReference type="GO" id="GO:0005634">
    <property type="term" value="C:nucleus"/>
    <property type="evidence" value="ECO:0007669"/>
    <property type="project" value="UniProtKB-SubCell"/>
</dbReference>
<feature type="domain" description="Suppressor of forked" evidence="5">
    <location>
        <begin position="52"/>
        <end position="99"/>
    </location>
</feature>
<dbReference type="SMART" id="SM00386">
    <property type="entry name" value="HAT"/>
    <property type="match status" value="9"/>
</dbReference>
<dbReference type="Pfam" id="PF05843">
    <property type="entry name" value="Suf"/>
    <property type="match status" value="3"/>
</dbReference>
<dbReference type="Ensembl" id="ENSSANT00000086302.1">
    <property type="protein sequence ID" value="ENSSANP00000081208.1"/>
    <property type="gene ID" value="ENSSANG00000040332.1"/>
</dbReference>
<evidence type="ECO:0000256" key="2">
    <source>
        <dbReference type="ARBA" id="ARBA00022737"/>
    </source>
</evidence>
<keyword evidence="2" id="KW-0677">Repeat</keyword>
<dbReference type="PANTHER" id="PTHR19980">
    <property type="entry name" value="RNA CLEAVAGE STIMULATION FACTOR"/>
    <property type="match status" value="1"/>
</dbReference>
<dbReference type="PANTHER" id="PTHR19980:SF0">
    <property type="entry name" value="CLEAVAGE STIMULATION FACTOR SUBUNIT 3"/>
    <property type="match status" value="1"/>
</dbReference>
<dbReference type="AlphaFoldDB" id="A0A671RCQ5"/>
<comment type="subcellular location">
    <subcellularLocation>
        <location evidence="1">Nucleus</location>
    </subcellularLocation>
</comment>
<keyword evidence="7" id="KW-1185">Reference proteome</keyword>
<dbReference type="Proteomes" id="UP000472260">
    <property type="component" value="Unassembled WGS sequence"/>
</dbReference>
<dbReference type="GO" id="GO:0031124">
    <property type="term" value="P:mRNA 3'-end processing"/>
    <property type="evidence" value="ECO:0007669"/>
    <property type="project" value="InterPro"/>
</dbReference>
<reference evidence="6" key="2">
    <citation type="submission" date="2025-09" db="UniProtKB">
        <authorList>
            <consortium name="Ensembl"/>
        </authorList>
    </citation>
    <scope>IDENTIFICATION</scope>
</reference>
<evidence type="ECO:0000256" key="4">
    <source>
        <dbReference type="SAM" id="MobiDB-lite"/>
    </source>
</evidence>